<accession>A0A4Q9G3M4</accession>
<dbReference type="OrthoDB" id="9778918at2"/>
<evidence type="ECO:0000313" key="2">
    <source>
        <dbReference type="Proteomes" id="UP000293520"/>
    </source>
</evidence>
<protein>
    <submittedName>
        <fullName evidence="1">Type I-C CRISPR-associated protein Cas8c/Csd1</fullName>
    </submittedName>
</protein>
<comment type="caution">
    <text evidence="1">The sequence shown here is derived from an EMBL/GenBank/DDBJ whole genome shotgun (WGS) entry which is preliminary data.</text>
</comment>
<name>A0A4Q9G3M4_9RHOB</name>
<organism evidence="1 2">
    <name type="scientific">Paracoccus subflavus</name>
    <dbReference type="NCBI Taxonomy" id="2528244"/>
    <lineage>
        <taxon>Bacteria</taxon>
        <taxon>Pseudomonadati</taxon>
        <taxon>Pseudomonadota</taxon>
        <taxon>Alphaproteobacteria</taxon>
        <taxon>Rhodobacterales</taxon>
        <taxon>Paracoccaceae</taxon>
        <taxon>Paracoccus</taxon>
    </lineage>
</organism>
<sequence length="582" mass="64015">MSLLAALVRAHDRLPDAPPFGYSSEKIGFCVVLNPDGSVAEVVDLRGDDKKRSPRMMLVPQAKKRTVGIDPNVLWDKTAYVLGITSGLSKRTSEEHAAFKAKHLDWLTDATDEGLAALRLFLEGWTPERFAAPIWHDDVRDQNLVFRLSSEFTFLHDRPAARELWRKIGAEGASDPQICLVTGDAAPVARLHPSIKGVWGAQSSGASLISFNLDAFTSYGHEQGDNAPVSEAAAFAYTTALNRYLADPNHRIQIGDASTIFWADCADQAAAEKADKWVAVMFGARTHAGDDEAIEEGKIRDKLLLMRDGKPLAQIAPELAQGVRFHVLGLAPNAARLSVRFWWENDFGTLAENYRRYLTDIAIEPPPRDGWPPLWRYLTELAVLGKRENVPPLVAGDWMRAIVTGTPYPLTLMSTALMRIRADGEVNALRAAILKSVLIRNFNSREAPVALDPTSKDIGYVLGRLFAAYENVQKTALGKNVNATIRDKFYGSASSTPSRVFGSLAANAFNHLSKIRKEKPAFAHYLQDEIEKIANLLDVSGEPFPASLPPTAQAKFALGYYHQASLRKTSAPQTESVSEVTE</sequence>
<dbReference type="Pfam" id="PF09709">
    <property type="entry name" value="Cas_Csd1"/>
    <property type="match status" value="1"/>
</dbReference>
<dbReference type="Proteomes" id="UP000293520">
    <property type="component" value="Unassembled WGS sequence"/>
</dbReference>
<proteinExistence type="predicted"/>
<dbReference type="AlphaFoldDB" id="A0A4Q9G3M4"/>
<dbReference type="NCBIfam" id="TIGR01863">
    <property type="entry name" value="cas_Csd1"/>
    <property type="match status" value="1"/>
</dbReference>
<dbReference type="RefSeq" id="WP_130991708.1">
    <property type="nucleotide sequence ID" value="NZ_SISK01000010.1"/>
</dbReference>
<reference evidence="1 2" key="1">
    <citation type="submission" date="2019-02" db="EMBL/GenBank/DDBJ databases">
        <title>Paracoccus subflavus sp. nov., isolated from marine sediment of the Pacific Ocean.</title>
        <authorList>
            <person name="Zhang G."/>
        </authorList>
    </citation>
    <scope>NUCLEOTIDE SEQUENCE [LARGE SCALE GENOMIC DNA]</scope>
    <source>
        <strain evidence="1 2">GY0581</strain>
    </source>
</reference>
<gene>
    <name evidence="1" type="primary">cas8c</name>
    <name evidence="1" type="ORF">EYE42_12775</name>
</gene>
<keyword evidence="2" id="KW-1185">Reference proteome</keyword>
<dbReference type="CDD" id="cd09757">
    <property type="entry name" value="Cas8c_I-C"/>
    <property type="match status" value="1"/>
</dbReference>
<dbReference type="EMBL" id="SISK01000010">
    <property type="protein sequence ID" value="TBN38298.1"/>
    <property type="molecule type" value="Genomic_DNA"/>
</dbReference>
<dbReference type="InterPro" id="IPR010144">
    <property type="entry name" value="CRISPR-assoc_prot_Csd1-typ"/>
</dbReference>
<evidence type="ECO:0000313" key="1">
    <source>
        <dbReference type="EMBL" id="TBN38298.1"/>
    </source>
</evidence>